<comment type="cofactor">
    <cofactor evidence="8">
        <name>FMN</name>
        <dbReference type="ChEBI" id="CHEBI:58210"/>
    </cofactor>
    <text evidence="8">Binds 1 FMN per subunit.</text>
</comment>
<keyword evidence="11" id="KW-1185">Reference proteome</keyword>
<keyword evidence="6 7" id="KW-0520">NAD</keyword>
<dbReference type="AlphaFoldDB" id="A0A103E4I4"/>
<dbReference type="EMBL" id="LOWA01000020">
    <property type="protein sequence ID" value="KVE28213.1"/>
    <property type="molecule type" value="Genomic_DNA"/>
</dbReference>
<evidence type="ECO:0000256" key="8">
    <source>
        <dbReference type="PIRSR" id="PIRSR000232-1"/>
    </source>
</evidence>
<evidence type="ECO:0000313" key="10">
    <source>
        <dbReference type="EMBL" id="KVE28213.1"/>
    </source>
</evidence>
<name>A0A103E4I4_9BURK</name>
<dbReference type="CDD" id="cd02135">
    <property type="entry name" value="YdjA-like"/>
    <property type="match status" value="1"/>
</dbReference>
<evidence type="ECO:0000256" key="4">
    <source>
        <dbReference type="ARBA" id="ARBA00022857"/>
    </source>
</evidence>
<dbReference type="InterPro" id="IPR000415">
    <property type="entry name" value="Nitroreductase-like"/>
</dbReference>
<feature type="binding site" evidence="8">
    <location>
        <position position="42"/>
    </location>
    <ligand>
        <name>FMN</name>
        <dbReference type="ChEBI" id="CHEBI:58210"/>
        <note>ligand shared between dimeric partners</note>
    </ligand>
</feature>
<evidence type="ECO:0000256" key="6">
    <source>
        <dbReference type="ARBA" id="ARBA00023027"/>
    </source>
</evidence>
<dbReference type="GO" id="GO:0016491">
    <property type="term" value="F:oxidoreductase activity"/>
    <property type="evidence" value="ECO:0007669"/>
    <property type="project" value="UniProtKB-UniRule"/>
</dbReference>
<evidence type="ECO:0000256" key="3">
    <source>
        <dbReference type="ARBA" id="ARBA00022643"/>
    </source>
</evidence>
<organism evidence="10 11">
    <name type="scientific">Burkholderia singularis</name>
    <dbReference type="NCBI Taxonomy" id="1503053"/>
    <lineage>
        <taxon>Bacteria</taxon>
        <taxon>Pseudomonadati</taxon>
        <taxon>Pseudomonadota</taxon>
        <taxon>Betaproteobacteria</taxon>
        <taxon>Burkholderiales</taxon>
        <taxon>Burkholderiaceae</taxon>
        <taxon>Burkholderia</taxon>
        <taxon>pseudomallei group</taxon>
    </lineage>
</organism>
<gene>
    <name evidence="10" type="ORF">WS67_09425</name>
</gene>
<dbReference type="OrthoDB" id="9804207at2"/>
<keyword evidence="4 7" id="KW-0521">NADP</keyword>
<feature type="domain" description="Nitroreductase" evidence="9">
    <location>
        <begin position="9"/>
        <end position="166"/>
    </location>
</feature>
<accession>A0A103E4I4</accession>
<evidence type="ECO:0000259" key="9">
    <source>
        <dbReference type="Pfam" id="PF00881"/>
    </source>
</evidence>
<dbReference type="Pfam" id="PF00881">
    <property type="entry name" value="Nitroreductase"/>
    <property type="match status" value="1"/>
</dbReference>
<dbReference type="EC" id="1.-.-.-" evidence="7"/>
<evidence type="ECO:0000256" key="2">
    <source>
        <dbReference type="ARBA" id="ARBA00022630"/>
    </source>
</evidence>
<dbReference type="Proteomes" id="UP000062788">
    <property type="component" value="Unassembled WGS sequence"/>
</dbReference>
<dbReference type="Gene3D" id="3.40.109.10">
    <property type="entry name" value="NADH Oxidase"/>
    <property type="match status" value="1"/>
</dbReference>
<keyword evidence="2 7" id="KW-0285">Flavoprotein</keyword>
<evidence type="ECO:0000256" key="1">
    <source>
        <dbReference type="ARBA" id="ARBA00007118"/>
    </source>
</evidence>
<dbReference type="PANTHER" id="PTHR43821">
    <property type="entry name" value="NAD(P)H NITROREDUCTASE YDJA-RELATED"/>
    <property type="match status" value="1"/>
</dbReference>
<dbReference type="InterPro" id="IPR026021">
    <property type="entry name" value="YdjA-like"/>
</dbReference>
<feature type="binding site" description="in other chain" evidence="8">
    <location>
        <begin position="136"/>
        <end position="138"/>
    </location>
    <ligand>
        <name>FMN</name>
        <dbReference type="ChEBI" id="CHEBI:58210"/>
        <note>ligand shared between dimeric partners</note>
    </ligand>
</feature>
<dbReference type="PIRSF" id="PIRSF000232">
    <property type="entry name" value="YdjA"/>
    <property type="match status" value="1"/>
</dbReference>
<dbReference type="PANTHER" id="PTHR43821:SF1">
    <property type="entry name" value="NAD(P)H NITROREDUCTASE YDJA-RELATED"/>
    <property type="match status" value="1"/>
</dbReference>
<protein>
    <recommendedName>
        <fullName evidence="7">Putative NAD(P)H nitroreductase</fullName>
        <ecNumber evidence="7">1.-.-.-</ecNumber>
    </recommendedName>
</protein>
<feature type="binding site" evidence="8">
    <location>
        <position position="38"/>
    </location>
    <ligand>
        <name>FMN</name>
        <dbReference type="ChEBI" id="CHEBI:58210"/>
        <note>ligand shared between dimeric partners</note>
    </ligand>
</feature>
<proteinExistence type="inferred from homology"/>
<dbReference type="SUPFAM" id="SSF55469">
    <property type="entry name" value="FMN-dependent nitroreductase-like"/>
    <property type="match status" value="1"/>
</dbReference>
<evidence type="ECO:0000313" key="11">
    <source>
        <dbReference type="Proteomes" id="UP000062788"/>
    </source>
</evidence>
<keyword evidence="3 7" id="KW-0288">FMN</keyword>
<reference evidence="10 11" key="1">
    <citation type="submission" date="2015-11" db="EMBL/GenBank/DDBJ databases">
        <title>Expanding the genomic diversity of Burkholderia species for the development of highly accurate diagnostics.</title>
        <authorList>
            <person name="Sahl J."/>
            <person name="Keim P."/>
            <person name="Wagner D."/>
        </authorList>
    </citation>
    <scope>NUCLEOTIDE SEQUENCE [LARGE SCALE GENOMIC DNA]</scope>
    <source>
        <strain evidence="10 11">TSV85</strain>
    </source>
</reference>
<comment type="similarity">
    <text evidence="1 7">Belongs to the nitroreductase family.</text>
</comment>
<dbReference type="InterPro" id="IPR029479">
    <property type="entry name" value="Nitroreductase"/>
</dbReference>
<feature type="binding site" description="in other chain" evidence="8">
    <location>
        <begin position="11"/>
        <end position="13"/>
    </location>
    <ligand>
        <name>FMN</name>
        <dbReference type="ChEBI" id="CHEBI:58210"/>
        <note>ligand shared between dimeric partners</note>
    </ligand>
</feature>
<dbReference type="InterPro" id="IPR052530">
    <property type="entry name" value="NAD(P)H_nitroreductase"/>
</dbReference>
<keyword evidence="5 7" id="KW-0560">Oxidoreductase</keyword>
<comment type="caution">
    <text evidence="10">The sequence shown here is derived from an EMBL/GenBank/DDBJ whole genome shotgun (WGS) entry which is preliminary data.</text>
</comment>
<evidence type="ECO:0000256" key="7">
    <source>
        <dbReference type="PIRNR" id="PIRNR000232"/>
    </source>
</evidence>
<sequence length="194" mass="21222">MTDFLAPLLKRRSTPIRQLGGSAPDPATLNRLLEAAIRVPDHGKLEPFRLILLEGEAKLDFGERLVERALRREPGLSAAQQEKERLRYTFAPLVIAVIARIDPAHKVPALEQQLSAGCVAYNLLLGASQIGLGAQWLTGWAAYDPEVAALLGLMPNEQVIGFVHLGQARGELPERSRPELGKLVSRWKPATVTA</sequence>
<evidence type="ECO:0000256" key="5">
    <source>
        <dbReference type="ARBA" id="ARBA00023002"/>
    </source>
</evidence>